<evidence type="ECO:0000313" key="6">
    <source>
        <dbReference type="Proteomes" id="UP000060778"/>
    </source>
</evidence>
<name>A0A0U2VF89_9CREN</name>
<feature type="transmembrane region" description="Helical" evidence="3">
    <location>
        <begin position="6"/>
        <end position="27"/>
    </location>
</feature>
<dbReference type="KEGG" id="iis:EYM_06140"/>
<dbReference type="EMBL" id="CP006867">
    <property type="protein sequence ID" value="ALU12658.1"/>
    <property type="molecule type" value="Genomic_DNA"/>
</dbReference>
<dbReference type="AlphaFoldDB" id="A0A0U2VF89"/>
<feature type="domain" description="Glycosyltransferase 2-like" evidence="4">
    <location>
        <begin position="46"/>
        <end position="165"/>
    </location>
</feature>
<protein>
    <recommendedName>
        <fullName evidence="4">Glycosyltransferase 2-like domain-containing protein</fullName>
    </recommendedName>
</protein>
<gene>
    <name evidence="5" type="ORF">EYM_06140</name>
</gene>
<keyword evidence="3" id="KW-0812">Transmembrane</keyword>
<sequence>MELGAIAVAALTASFIYSFLSSLSVTLKWKRKVWEDFPPSYSKRVSVILPFYNEKFEDVERTIDSLARQDYPKELLEVLVVLEEGDEGTEEIVKELLPRIPFKKKIVKVHGRRGKWKALNKGFSEANGELVVVYDAGDVFGSEHISKLVGASSKYPIVTSRVLRKGKGLWGNLSFAETILWTEVAIPLIKKLTGVVPPSGEGVALTFKPTLPPCLAEDAFLVLLGKEIGALDYEVIEGAPSTFRSYALQRARWYKGYLQCMARALKEKRVKEALIFSIPLVMVMYSIAVPLTLLLPLIDPSPKYFIFPISIVAMISLPSLYLRGRVDRKALLFLPLSVVLQGFIVLYSIGVREWFKTERSYG</sequence>
<keyword evidence="1" id="KW-0328">Glycosyltransferase</keyword>
<dbReference type="SUPFAM" id="SSF53448">
    <property type="entry name" value="Nucleotide-diphospho-sugar transferases"/>
    <property type="match status" value="1"/>
</dbReference>
<keyword evidence="3" id="KW-0472">Membrane</keyword>
<dbReference type="GeneID" id="30680604"/>
<evidence type="ECO:0000256" key="1">
    <source>
        <dbReference type="ARBA" id="ARBA00022676"/>
    </source>
</evidence>
<dbReference type="InterPro" id="IPR029044">
    <property type="entry name" value="Nucleotide-diphossugar_trans"/>
</dbReference>
<accession>A0A0U2VF89</accession>
<keyword evidence="3" id="KW-1133">Transmembrane helix</keyword>
<dbReference type="Proteomes" id="UP000060778">
    <property type="component" value="Chromosome"/>
</dbReference>
<dbReference type="STRING" id="940295.EYM_06140"/>
<dbReference type="InterPro" id="IPR001173">
    <property type="entry name" value="Glyco_trans_2-like"/>
</dbReference>
<dbReference type="OrthoDB" id="46222at2157"/>
<feature type="transmembrane region" description="Helical" evidence="3">
    <location>
        <begin position="304"/>
        <end position="323"/>
    </location>
</feature>
<dbReference type="Pfam" id="PF00535">
    <property type="entry name" value="Glycos_transf_2"/>
    <property type="match status" value="1"/>
</dbReference>
<dbReference type="Gene3D" id="3.90.550.10">
    <property type="entry name" value="Spore Coat Polysaccharide Biosynthesis Protein SpsA, Chain A"/>
    <property type="match status" value="1"/>
</dbReference>
<dbReference type="PANTHER" id="PTHR43630">
    <property type="entry name" value="POLY-BETA-1,6-N-ACETYL-D-GLUCOSAMINE SYNTHASE"/>
    <property type="match status" value="1"/>
</dbReference>
<dbReference type="PANTHER" id="PTHR43630:SF1">
    <property type="entry name" value="POLY-BETA-1,6-N-ACETYL-D-GLUCOSAMINE SYNTHASE"/>
    <property type="match status" value="1"/>
</dbReference>
<feature type="transmembrane region" description="Helical" evidence="3">
    <location>
        <begin position="273"/>
        <end position="298"/>
    </location>
</feature>
<keyword evidence="2" id="KW-0808">Transferase</keyword>
<evidence type="ECO:0000256" key="2">
    <source>
        <dbReference type="ARBA" id="ARBA00022679"/>
    </source>
</evidence>
<dbReference type="RefSeq" id="WP_075050121.1">
    <property type="nucleotide sequence ID" value="NZ_CP006867.1"/>
</dbReference>
<evidence type="ECO:0000259" key="4">
    <source>
        <dbReference type="Pfam" id="PF00535"/>
    </source>
</evidence>
<keyword evidence="6" id="KW-1185">Reference proteome</keyword>
<reference evidence="5 6" key="1">
    <citation type="submission" date="2013-11" db="EMBL/GenBank/DDBJ databases">
        <title>Comparative genomics of Ignicoccus.</title>
        <authorList>
            <person name="Podar M."/>
        </authorList>
    </citation>
    <scope>NUCLEOTIDE SEQUENCE [LARGE SCALE GENOMIC DNA]</scope>
    <source>
        <strain evidence="5 6">DSM 13165</strain>
    </source>
</reference>
<dbReference type="GO" id="GO:0016757">
    <property type="term" value="F:glycosyltransferase activity"/>
    <property type="evidence" value="ECO:0007669"/>
    <property type="project" value="UniProtKB-KW"/>
</dbReference>
<organism evidence="5 6">
    <name type="scientific">Ignicoccus islandicus DSM 13165</name>
    <dbReference type="NCBI Taxonomy" id="940295"/>
    <lineage>
        <taxon>Archaea</taxon>
        <taxon>Thermoproteota</taxon>
        <taxon>Thermoprotei</taxon>
        <taxon>Desulfurococcales</taxon>
        <taxon>Desulfurococcaceae</taxon>
        <taxon>Ignicoccus</taxon>
    </lineage>
</organism>
<feature type="transmembrane region" description="Helical" evidence="3">
    <location>
        <begin position="330"/>
        <end position="350"/>
    </location>
</feature>
<evidence type="ECO:0000256" key="3">
    <source>
        <dbReference type="SAM" id="Phobius"/>
    </source>
</evidence>
<evidence type="ECO:0000313" key="5">
    <source>
        <dbReference type="EMBL" id="ALU12658.1"/>
    </source>
</evidence>
<proteinExistence type="predicted"/>